<dbReference type="HAMAP" id="MF_00057">
    <property type="entry name" value="KdsB"/>
    <property type="match status" value="1"/>
</dbReference>
<accession>A0A381YMY6</accession>
<dbReference type="AlphaFoldDB" id="A0A381YMY6"/>
<reference evidence="4" key="1">
    <citation type="submission" date="2018-05" db="EMBL/GenBank/DDBJ databases">
        <authorList>
            <person name="Lanie J.A."/>
            <person name="Ng W.-L."/>
            <person name="Kazmierczak K.M."/>
            <person name="Andrzejewski T.M."/>
            <person name="Davidsen T.M."/>
            <person name="Wayne K.J."/>
            <person name="Tettelin H."/>
            <person name="Glass J.I."/>
            <person name="Rusch D."/>
            <person name="Podicherti R."/>
            <person name="Tsui H.-C.T."/>
            <person name="Winkler M.E."/>
        </authorList>
    </citation>
    <scope>NUCLEOTIDE SEQUENCE</scope>
</reference>
<name>A0A381YMY6_9ZZZZ</name>
<dbReference type="FunFam" id="3.90.550.10:FF:000011">
    <property type="entry name" value="3-deoxy-manno-octulosonate cytidylyltransferase"/>
    <property type="match status" value="1"/>
</dbReference>
<sequence>VLAFVVRPATRLSDVTSSASAGVVAIIPARYSSTRFPGKPLADIGGRPMVEHVYRRVAAAASIETVLVATDDARVAQAVTNFGGLVQMSKTDHVSGTDRLAEVAEALRCELVVNVQVDEPLIDPTAIDAAVASCADDASVMMSTLRCPLQNTGDLHDPNVVKVAVDRNGYALCFSRAAIGLSRTDGRVPSSSPVNKHIGLYVYRRPFLLTLAHLDPTPLERAEQLEQMRALEHGHRIMTTATDRDSIGVDTPAELEQVRRLVADGALYE</sequence>
<dbReference type="PANTHER" id="PTHR42866:SF2">
    <property type="entry name" value="3-DEOXY-MANNO-OCTULOSONATE CYTIDYLYLTRANSFERASE, MITOCHONDRIAL"/>
    <property type="match status" value="1"/>
</dbReference>
<evidence type="ECO:0000256" key="2">
    <source>
        <dbReference type="ARBA" id="ARBA00022679"/>
    </source>
</evidence>
<dbReference type="SUPFAM" id="SSF53448">
    <property type="entry name" value="Nucleotide-diphospho-sugar transferases"/>
    <property type="match status" value="1"/>
</dbReference>
<dbReference type="GO" id="GO:0016020">
    <property type="term" value="C:membrane"/>
    <property type="evidence" value="ECO:0007669"/>
    <property type="project" value="UniProtKB-SubCell"/>
</dbReference>
<keyword evidence="2" id="KW-0808">Transferase</keyword>
<keyword evidence="3" id="KW-0548">Nucleotidyltransferase</keyword>
<dbReference type="NCBIfam" id="NF003952">
    <property type="entry name" value="PRK05450.1-5"/>
    <property type="match status" value="1"/>
</dbReference>
<evidence type="ECO:0000256" key="1">
    <source>
        <dbReference type="ARBA" id="ARBA00004370"/>
    </source>
</evidence>
<dbReference type="EMBL" id="UINC01018528">
    <property type="protein sequence ID" value="SVA77903.1"/>
    <property type="molecule type" value="Genomic_DNA"/>
</dbReference>
<protein>
    <recommendedName>
        <fullName evidence="5">3-deoxy-manno-octulosonate cytidylyltransferase</fullName>
    </recommendedName>
</protein>
<dbReference type="GO" id="GO:0005829">
    <property type="term" value="C:cytosol"/>
    <property type="evidence" value="ECO:0007669"/>
    <property type="project" value="TreeGrafter"/>
</dbReference>
<dbReference type="NCBIfam" id="TIGR00466">
    <property type="entry name" value="kdsB"/>
    <property type="match status" value="1"/>
</dbReference>
<dbReference type="InterPro" id="IPR029044">
    <property type="entry name" value="Nucleotide-diphossugar_trans"/>
</dbReference>
<proteinExistence type="inferred from homology"/>
<dbReference type="InterPro" id="IPR004528">
    <property type="entry name" value="KdsB"/>
</dbReference>
<dbReference type="Pfam" id="PF02348">
    <property type="entry name" value="CTP_transf_3"/>
    <property type="match status" value="1"/>
</dbReference>
<comment type="subcellular location">
    <subcellularLocation>
        <location evidence="1">Membrane</location>
    </subcellularLocation>
</comment>
<dbReference type="GO" id="GO:0008690">
    <property type="term" value="F:3-deoxy-manno-octulosonate cytidylyltransferase activity"/>
    <property type="evidence" value="ECO:0007669"/>
    <property type="project" value="InterPro"/>
</dbReference>
<dbReference type="CDD" id="cd02517">
    <property type="entry name" value="CMP-KDO-Synthetase"/>
    <property type="match status" value="1"/>
</dbReference>
<evidence type="ECO:0000313" key="4">
    <source>
        <dbReference type="EMBL" id="SVA77903.1"/>
    </source>
</evidence>
<dbReference type="InterPro" id="IPR003329">
    <property type="entry name" value="Cytidylyl_trans"/>
</dbReference>
<feature type="non-terminal residue" evidence="4">
    <location>
        <position position="1"/>
    </location>
</feature>
<evidence type="ECO:0008006" key="5">
    <source>
        <dbReference type="Google" id="ProtNLM"/>
    </source>
</evidence>
<dbReference type="GO" id="GO:0044281">
    <property type="term" value="P:small molecule metabolic process"/>
    <property type="evidence" value="ECO:0007669"/>
    <property type="project" value="UniProtKB-ARBA"/>
</dbReference>
<dbReference type="PANTHER" id="PTHR42866">
    <property type="entry name" value="3-DEOXY-MANNO-OCTULOSONATE CYTIDYLYLTRANSFERASE"/>
    <property type="match status" value="1"/>
</dbReference>
<dbReference type="NCBIfam" id="NF009905">
    <property type="entry name" value="PRK13368.1"/>
    <property type="match status" value="1"/>
</dbReference>
<organism evidence="4">
    <name type="scientific">marine metagenome</name>
    <dbReference type="NCBI Taxonomy" id="408172"/>
    <lineage>
        <taxon>unclassified sequences</taxon>
        <taxon>metagenomes</taxon>
        <taxon>ecological metagenomes</taxon>
    </lineage>
</organism>
<dbReference type="Gene3D" id="3.90.550.10">
    <property type="entry name" value="Spore Coat Polysaccharide Biosynthesis Protein SpsA, Chain A"/>
    <property type="match status" value="1"/>
</dbReference>
<gene>
    <name evidence="4" type="ORF">METZ01_LOCUS130757</name>
</gene>
<evidence type="ECO:0000256" key="3">
    <source>
        <dbReference type="ARBA" id="ARBA00022695"/>
    </source>
</evidence>
<dbReference type="GO" id="GO:1901137">
    <property type="term" value="P:carbohydrate derivative biosynthetic process"/>
    <property type="evidence" value="ECO:0007669"/>
    <property type="project" value="UniProtKB-ARBA"/>
</dbReference>